<dbReference type="GO" id="GO:0016760">
    <property type="term" value="F:cellulose synthase (UDP-forming) activity"/>
    <property type="evidence" value="ECO:0007669"/>
    <property type="project" value="InterPro"/>
</dbReference>
<dbReference type="PROSITE" id="PS50866">
    <property type="entry name" value="GOLD"/>
    <property type="match status" value="1"/>
</dbReference>
<gene>
    <name evidence="15" type="ORF">FSB_LOCUS39510</name>
</gene>
<dbReference type="Pfam" id="PF03552">
    <property type="entry name" value="Cellulose_synt"/>
    <property type="match status" value="2"/>
</dbReference>
<evidence type="ECO:0000256" key="10">
    <source>
        <dbReference type="PIRSR" id="PIRSR605150-1"/>
    </source>
</evidence>
<dbReference type="EMBL" id="OIVN01003491">
    <property type="protein sequence ID" value="SPD11628.1"/>
    <property type="molecule type" value="Genomic_DNA"/>
</dbReference>
<feature type="binding site" evidence="12">
    <location>
        <position position="305"/>
    </location>
    <ligand>
        <name>Mn(2+)</name>
        <dbReference type="ChEBI" id="CHEBI:29035"/>
    </ligand>
</feature>
<accession>A0A2N9HI51</accession>
<dbReference type="SMART" id="SM01190">
    <property type="entry name" value="EMP24_GP25L"/>
    <property type="match status" value="1"/>
</dbReference>
<evidence type="ECO:0000256" key="13">
    <source>
        <dbReference type="SAM" id="Phobius"/>
    </source>
</evidence>
<comment type="subcellular location">
    <subcellularLocation>
        <location evidence="1">Golgi apparatus membrane</location>
        <topology evidence="1">Multi-pass membrane protein</topology>
    </subcellularLocation>
</comment>
<feature type="binding site" evidence="11">
    <location>
        <position position="140"/>
    </location>
    <ligand>
        <name>UDP-alpha-D-glucose</name>
        <dbReference type="ChEBI" id="CHEBI:58885"/>
    </ligand>
</feature>
<dbReference type="FunFam" id="3.90.550.10:FF:000138">
    <property type="entry name" value="Cellulose synthase isolog"/>
    <property type="match status" value="1"/>
</dbReference>
<feature type="active site" evidence="10">
    <location>
        <position position="445"/>
    </location>
</feature>
<feature type="transmembrane region" description="Helical" evidence="13">
    <location>
        <begin position="831"/>
        <end position="849"/>
    </location>
</feature>
<feature type="transmembrane region" description="Helical" evidence="13">
    <location>
        <begin position="52"/>
        <end position="70"/>
    </location>
</feature>
<feature type="binding site" evidence="11">
    <location>
        <position position="111"/>
    </location>
    <ligand>
        <name>UDP-alpha-D-glucose</name>
        <dbReference type="ChEBI" id="CHEBI:58885"/>
    </ligand>
</feature>
<organism evidence="15">
    <name type="scientific">Fagus sylvatica</name>
    <name type="common">Beechnut</name>
    <dbReference type="NCBI Taxonomy" id="28930"/>
    <lineage>
        <taxon>Eukaryota</taxon>
        <taxon>Viridiplantae</taxon>
        <taxon>Streptophyta</taxon>
        <taxon>Embryophyta</taxon>
        <taxon>Tracheophyta</taxon>
        <taxon>Spermatophyta</taxon>
        <taxon>Magnoliopsida</taxon>
        <taxon>eudicotyledons</taxon>
        <taxon>Gunneridae</taxon>
        <taxon>Pentapetalae</taxon>
        <taxon>rosids</taxon>
        <taxon>fabids</taxon>
        <taxon>Fagales</taxon>
        <taxon>Fagaceae</taxon>
        <taxon>Fagus</taxon>
    </lineage>
</organism>
<evidence type="ECO:0000256" key="3">
    <source>
        <dbReference type="ARBA" id="ARBA00022679"/>
    </source>
</evidence>
<evidence type="ECO:0000256" key="11">
    <source>
        <dbReference type="PIRSR" id="PIRSR605150-2"/>
    </source>
</evidence>
<evidence type="ECO:0000256" key="1">
    <source>
        <dbReference type="ARBA" id="ARBA00004653"/>
    </source>
</evidence>
<sequence length="862" mass="98597">MGSDGYLPLFETKRAKGRVLYRLFVISMFVAICLIWIHRVSYIPIKGEDGRWGWIGLLVAELWFGFYWVLTQAQRWNQVYRSTFKDRLSKRYEKELPKVDIFVCTADPVIEPPVMVINTVLSVMAYDYPPENLSVYLSDDGGSNITYYALLEASHFAKHWLPYCKKFKVEPSSPAAYLISKDDPHVANQAKELLIIKKLYEEMENRIENAAKLGRVPEEVLSKHKGFSQWDSYSSQRDHDTILQILIDGRDPNAKDRDGFVLPTLVYLAREKRPQHHHNFKAGAMNALIRVSSEISNGPIILNVDCDMYSNNSQSVRDALCFFMDEEKSHDVAFVQFPQNFKNVTRNELYDAALRVISEVEFHGLDGCGGPLYVGTGCFHRRDTLCGRKFSKGYKSDWNSENDIKREESVHELEQKLKGLASSSYDKNTQWGKEMGLLYGCPVEDVITGLSIQCRGWKSVYFNPSRKAFLGVASETLPDVLVQHKRWSEGDLQILFSRYSPAWYAHGKISLVHQMGYCAYCLWAPNCWATLYYTVIPSLYLLKGISLFPQISSPWFIPFACVISAKQIYGLAEFLWCGGTILGFAESGFVISTKVADQDVSQRYEKEIMEFGTSTPMFTILSTLALINLVCFIGVVKEALIGEGMIKVYETLSLQFVLCGLLVLINLPLYQALFLRKDKDDNWVTEICCVRIAGDTVHLSFVVIKVDGAWHYTQDGVDLVVKGPSGEQVQDFRDKTSEKFEFVAQNKGLHHFCFTNKSPYHETVDFDIHVSHFSYYDQHAKDEHFNPLLEQISKLEEALYNIQFEQHWLEAQTERQAIVNDAMSKRAVHKAFFESAALVGASILQVYLLRRLFERKLGMSRV</sequence>
<evidence type="ECO:0000256" key="8">
    <source>
        <dbReference type="ARBA" id="ARBA00023316"/>
    </source>
</evidence>
<evidence type="ECO:0000259" key="14">
    <source>
        <dbReference type="PROSITE" id="PS50866"/>
    </source>
</evidence>
<evidence type="ECO:0000313" key="15">
    <source>
        <dbReference type="EMBL" id="SPD11628.1"/>
    </source>
</evidence>
<keyword evidence="4 13" id="KW-0812">Transmembrane</keyword>
<keyword evidence="2" id="KW-0328">Glycosyltransferase</keyword>
<feature type="transmembrane region" description="Helical" evidence="13">
    <location>
        <begin position="20"/>
        <end position="40"/>
    </location>
</feature>
<dbReference type="FunFam" id="3.90.550.10:FF:000173">
    <property type="entry name" value="Cellulose synthase-like protein E1"/>
    <property type="match status" value="1"/>
</dbReference>
<comment type="function">
    <text evidence="9">Thought to be a Golgi-localized beta-glycan synthase that polymerize the backbones of noncellulosic polysaccharides (hemicelluloses) of plant cell wall.</text>
</comment>
<keyword evidence="6" id="KW-0333">Golgi apparatus</keyword>
<dbReference type="GO" id="GO:0030244">
    <property type="term" value="P:cellulose biosynthetic process"/>
    <property type="evidence" value="ECO:0007669"/>
    <property type="project" value="InterPro"/>
</dbReference>
<name>A0A2N9HI51_FAGSY</name>
<dbReference type="Pfam" id="PF01105">
    <property type="entry name" value="EMP24_GP25L"/>
    <property type="match status" value="1"/>
</dbReference>
<evidence type="ECO:0000256" key="7">
    <source>
        <dbReference type="ARBA" id="ARBA00023136"/>
    </source>
</evidence>
<dbReference type="SUPFAM" id="SSF53448">
    <property type="entry name" value="Nucleotide-diphospho-sugar transferases"/>
    <property type="match status" value="1"/>
</dbReference>
<keyword evidence="5 13" id="KW-1133">Transmembrane helix</keyword>
<evidence type="ECO:0000256" key="2">
    <source>
        <dbReference type="ARBA" id="ARBA00022676"/>
    </source>
</evidence>
<feature type="binding site" evidence="12">
    <location>
        <position position="281"/>
    </location>
    <ligand>
        <name>Mn(2+)</name>
        <dbReference type="ChEBI" id="CHEBI:29035"/>
    </ligand>
</feature>
<dbReference type="Gene3D" id="3.90.550.10">
    <property type="entry name" value="Spore Coat Polysaccharide Biosynthesis Protein SpsA, Chain A"/>
    <property type="match status" value="2"/>
</dbReference>
<feature type="domain" description="GOLD" evidence="14">
    <location>
        <begin position="680"/>
        <end position="770"/>
    </location>
</feature>
<feature type="transmembrane region" description="Helical" evidence="13">
    <location>
        <begin position="617"/>
        <end position="636"/>
    </location>
</feature>
<dbReference type="PANTHER" id="PTHR13301">
    <property type="entry name" value="X-BOX TRANSCRIPTION FACTOR-RELATED"/>
    <property type="match status" value="1"/>
</dbReference>
<evidence type="ECO:0000256" key="9">
    <source>
        <dbReference type="ARBA" id="ARBA00037405"/>
    </source>
</evidence>
<keyword evidence="7 13" id="KW-0472">Membrane</keyword>
<protein>
    <recommendedName>
        <fullName evidence="14">GOLD domain-containing protein</fullName>
    </recommendedName>
</protein>
<feature type="transmembrane region" description="Helical" evidence="13">
    <location>
        <begin position="648"/>
        <end position="670"/>
    </location>
</feature>
<dbReference type="InterPro" id="IPR005150">
    <property type="entry name" value="Cellulose_synth"/>
</dbReference>
<feature type="active site" evidence="10">
    <location>
        <position position="140"/>
    </location>
</feature>
<keyword evidence="3" id="KW-0808">Transferase</keyword>
<dbReference type="GO" id="GO:0000139">
    <property type="term" value="C:Golgi membrane"/>
    <property type="evidence" value="ECO:0007669"/>
    <property type="project" value="UniProtKB-SubCell"/>
</dbReference>
<evidence type="ECO:0000256" key="5">
    <source>
        <dbReference type="ARBA" id="ARBA00022989"/>
    </source>
</evidence>
<evidence type="ECO:0000256" key="6">
    <source>
        <dbReference type="ARBA" id="ARBA00023034"/>
    </source>
</evidence>
<evidence type="ECO:0000256" key="12">
    <source>
        <dbReference type="PIRSR" id="PIRSR605150-3"/>
    </source>
</evidence>
<dbReference type="GO" id="GO:0071555">
    <property type="term" value="P:cell wall organization"/>
    <property type="evidence" value="ECO:0007669"/>
    <property type="project" value="UniProtKB-KW"/>
</dbReference>
<dbReference type="InterPro" id="IPR009038">
    <property type="entry name" value="GOLD_dom"/>
</dbReference>
<reference evidence="15" key="1">
    <citation type="submission" date="2018-02" db="EMBL/GenBank/DDBJ databases">
        <authorList>
            <person name="Cohen D.B."/>
            <person name="Kent A.D."/>
        </authorList>
    </citation>
    <scope>NUCLEOTIDE SEQUENCE</scope>
</reference>
<dbReference type="AlphaFoldDB" id="A0A2N9HI51"/>
<proteinExistence type="predicted"/>
<keyword evidence="8" id="KW-0961">Cell wall biogenesis/degradation</keyword>
<dbReference type="InterPro" id="IPR029044">
    <property type="entry name" value="Nucleotide-diphossugar_trans"/>
</dbReference>
<evidence type="ECO:0000256" key="4">
    <source>
        <dbReference type="ARBA" id="ARBA00022692"/>
    </source>
</evidence>